<keyword evidence="5" id="KW-1185">Reference proteome</keyword>
<dbReference type="InterPro" id="IPR001789">
    <property type="entry name" value="Sig_transdc_resp-reg_receiver"/>
</dbReference>
<dbReference type="PANTHER" id="PTHR44591">
    <property type="entry name" value="STRESS RESPONSE REGULATOR PROTEIN 1"/>
    <property type="match status" value="1"/>
</dbReference>
<organism evidence="4 5">
    <name type="scientific">Haloferax namakaokahaiae</name>
    <dbReference type="NCBI Taxonomy" id="1748331"/>
    <lineage>
        <taxon>Archaea</taxon>
        <taxon>Methanobacteriati</taxon>
        <taxon>Methanobacteriota</taxon>
        <taxon>Stenosarchaea group</taxon>
        <taxon>Halobacteria</taxon>
        <taxon>Halobacteriales</taxon>
        <taxon>Haloferacaceae</taxon>
        <taxon>Haloferax</taxon>
    </lineage>
</organism>
<dbReference type="PROSITE" id="PS50110">
    <property type="entry name" value="RESPONSE_REGULATORY"/>
    <property type="match status" value="1"/>
</dbReference>
<gene>
    <name evidence="4" type="ORF">ACFQJC_00180</name>
</gene>
<dbReference type="PANTHER" id="PTHR44591:SF18">
    <property type="entry name" value="REGULATORY PROTEIN"/>
    <property type="match status" value="1"/>
</dbReference>
<evidence type="ECO:0000313" key="4">
    <source>
        <dbReference type="EMBL" id="MFC7201920.1"/>
    </source>
</evidence>
<evidence type="ECO:0000313" key="5">
    <source>
        <dbReference type="Proteomes" id="UP001596481"/>
    </source>
</evidence>
<dbReference type="Pfam" id="PF00072">
    <property type="entry name" value="Response_reg"/>
    <property type="match status" value="1"/>
</dbReference>
<accession>A0ABD5Z9K6</accession>
<dbReference type="SMART" id="SM00448">
    <property type="entry name" value="REC"/>
    <property type="match status" value="1"/>
</dbReference>
<evidence type="ECO:0000256" key="2">
    <source>
        <dbReference type="PROSITE-ProRule" id="PRU00169"/>
    </source>
</evidence>
<name>A0ABD5Z9K6_9EURY</name>
<evidence type="ECO:0000256" key="1">
    <source>
        <dbReference type="ARBA" id="ARBA00022553"/>
    </source>
</evidence>
<dbReference type="AlphaFoldDB" id="A0ABD5Z9K6"/>
<dbReference type="Proteomes" id="UP001596481">
    <property type="component" value="Unassembled WGS sequence"/>
</dbReference>
<dbReference type="InterPro" id="IPR011006">
    <property type="entry name" value="CheY-like_superfamily"/>
</dbReference>
<dbReference type="Pfam" id="PF08663">
    <property type="entry name" value="HalX"/>
    <property type="match status" value="1"/>
</dbReference>
<dbReference type="Gene3D" id="3.40.50.2300">
    <property type="match status" value="1"/>
</dbReference>
<reference evidence="4 5" key="1">
    <citation type="journal article" date="2019" name="Int. J. Syst. Evol. Microbiol.">
        <title>The Global Catalogue of Microorganisms (GCM) 10K type strain sequencing project: providing services to taxonomists for standard genome sequencing and annotation.</title>
        <authorList>
            <consortium name="The Broad Institute Genomics Platform"/>
            <consortium name="The Broad Institute Genome Sequencing Center for Infectious Disease"/>
            <person name="Wu L."/>
            <person name="Ma J."/>
        </authorList>
    </citation>
    <scope>NUCLEOTIDE SEQUENCE [LARGE SCALE GENOMIC DNA]</scope>
    <source>
        <strain evidence="4 5">DSM 29988</strain>
    </source>
</reference>
<keyword evidence="1 2" id="KW-0597">Phosphoprotein</keyword>
<protein>
    <submittedName>
        <fullName evidence="4">Response regulator</fullName>
    </submittedName>
</protein>
<comment type="caution">
    <text evidence="4">The sequence shown here is derived from an EMBL/GenBank/DDBJ whole genome shotgun (WGS) entry which is preliminary data.</text>
</comment>
<dbReference type="InterPro" id="IPR050595">
    <property type="entry name" value="Bact_response_regulator"/>
</dbReference>
<dbReference type="CDD" id="cd00156">
    <property type="entry name" value="REC"/>
    <property type="match status" value="1"/>
</dbReference>
<dbReference type="RefSeq" id="WP_390221222.1">
    <property type="nucleotide sequence ID" value="NZ_JBHTAA010000001.1"/>
</dbReference>
<proteinExistence type="predicted"/>
<evidence type="ECO:0000259" key="3">
    <source>
        <dbReference type="PROSITE" id="PS50110"/>
    </source>
</evidence>
<sequence>MTGDVSTTVLAVDDESSLTALYERWLADEYEVHTTTAADEALELVTAHDPDVVMLDRQMPSMSGDDVLEQVREHGYDCPVVMVTGLDPGLEIVEMPFDDYLVKPVERSDLHDTLDALLARRAYDERVRTYFSLARKKAVLEATTDPDVLESSDEFRSLKAEFASARAEADDARSEVSGRDAWLSIQD</sequence>
<feature type="domain" description="Response regulatory" evidence="3">
    <location>
        <begin position="8"/>
        <end position="118"/>
    </location>
</feature>
<dbReference type="InterPro" id="IPR013971">
    <property type="entry name" value="HalX_domain"/>
</dbReference>
<dbReference type="EMBL" id="JBHTAA010000001">
    <property type="protein sequence ID" value="MFC7201920.1"/>
    <property type="molecule type" value="Genomic_DNA"/>
</dbReference>
<feature type="modified residue" description="4-aspartylphosphate" evidence="2">
    <location>
        <position position="56"/>
    </location>
</feature>
<dbReference type="SUPFAM" id="SSF52172">
    <property type="entry name" value="CheY-like"/>
    <property type="match status" value="1"/>
</dbReference>